<dbReference type="EMBL" id="JAJHUN010000010">
    <property type="protein sequence ID" value="KAJ4147954.1"/>
    <property type="molecule type" value="Genomic_DNA"/>
</dbReference>
<protein>
    <recommendedName>
        <fullName evidence="3">Monooxygenase</fullName>
    </recommendedName>
</protein>
<keyword evidence="2" id="KW-1185">Reference proteome</keyword>
<dbReference type="AlphaFoldDB" id="A0A9W8UJF6"/>
<evidence type="ECO:0000313" key="1">
    <source>
        <dbReference type="EMBL" id="KAJ4147954.1"/>
    </source>
</evidence>
<evidence type="ECO:0008006" key="3">
    <source>
        <dbReference type="Google" id="ProtNLM"/>
    </source>
</evidence>
<dbReference type="Pfam" id="PF13826">
    <property type="entry name" value="Monooxy_af470-like"/>
    <property type="match status" value="1"/>
</dbReference>
<organism evidence="1 2">
    <name type="scientific">Akanthomyces muscarius</name>
    <name type="common">Entomopathogenic fungus</name>
    <name type="synonym">Lecanicillium muscarium</name>
    <dbReference type="NCBI Taxonomy" id="2231603"/>
    <lineage>
        <taxon>Eukaryota</taxon>
        <taxon>Fungi</taxon>
        <taxon>Dikarya</taxon>
        <taxon>Ascomycota</taxon>
        <taxon>Pezizomycotina</taxon>
        <taxon>Sordariomycetes</taxon>
        <taxon>Hypocreomycetidae</taxon>
        <taxon>Hypocreales</taxon>
        <taxon>Cordycipitaceae</taxon>
        <taxon>Akanthomyces</taxon>
    </lineage>
</organism>
<dbReference type="GeneID" id="80889605"/>
<comment type="caution">
    <text evidence="1">The sequence shown here is derived from an EMBL/GenBank/DDBJ whole genome shotgun (WGS) entry which is preliminary data.</text>
</comment>
<dbReference type="InterPro" id="IPR025444">
    <property type="entry name" value="Monooxy_af470"/>
</dbReference>
<proteinExistence type="predicted"/>
<dbReference type="RefSeq" id="XP_056050895.1">
    <property type="nucleotide sequence ID" value="XM_056193905.1"/>
</dbReference>
<name>A0A9W8UJF6_AKAMU</name>
<evidence type="ECO:0000313" key="2">
    <source>
        <dbReference type="Proteomes" id="UP001144673"/>
    </source>
</evidence>
<dbReference type="Proteomes" id="UP001144673">
    <property type="component" value="Chromosome 3"/>
</dbReference>
<sequence>MGKQFQPKLAPTESPWTYNRPASAKLHLDKVVQLPVLLVLGSVAQCLLSIALPARWAVVPLLGYLAISGLSLLLNTTTSRHAAPLPLNVVPGRAAAQLPQRDGSFLATPAEDQLVVFHIAAQFNHPLGPLCPGGKATGERFDRLVADLRRRAAELGVLSVSAWTGAVDGSFSTNTIIYFKDLQSLHAFAHEDMHREAWEWFAAQRFPHLGVFHETFLVPRKSYECVYLNCKPLLMGSAASLARDEKTGEERWVNALVSADTPVLKTQYARMGRDRNGVVVE</sequence>
<gene>
    <name evidence="1" type="ORF">LMH87_002446</name>
</gene>
<reference evidence="1" key="1">
    <citation type="journal article" date="2023" name="Access Microbiol">
        <title>De-novo genome assembly for Akanthomyces muscarius, a biocontrol agent of insect agricultural pests.</title>
        <authorList>
            <person name="Erdos Z."/>
            <person name="Studholme D.J."/>
            <person name="Raymond B."/>
            <person name="Sharma M."/>
        </authorList>
    </citation>
    <scope>NUCLEOTIDE SEQUENCE</scope>
    <source>
        <strain evidence="1">Ve6</strain>
    </source>
</reference>
<dbReference type="KEGG" id="amus:LMH87_002446"/>
<accession>A0A9W8UJF6</accession>